<dbReference type="HOGENOM" id="CLU_2495686_0_0_5"/>
<accession>K0PWQ7</accession>
<keyword evidence="2" id="KW-1185">Reference proteome</keyword>
<name>K0PWQ7_9HYPH</name>
<proteinExistence type="predicted"/>
<dbReference type="RefSeq" id="WP_007535696.1">
    <property type="nucleotide sequence ID" value="NZ_HF536773.1"/>
</dbReference>
<sequence length="89" mass="10026">MQIYRAFTPDNAITGSIVVRLYHSGHKVRGYVRKIMPPGTDDAIFPGEEMAPEAAFRLARDHVRNAELKSIYVELAEGLQWNNAWGVLV</sequence>
<gene>
    <name evidence="1" type="ORF">BN77_p10127</name>
</gene>
<dbReference type="AlphaFoldDB" id="K0PWQ7"/>
<organism evidence="1 2">
    <name type="scientific">Rhizobium mesoamericanum STM3625</name>
    <dbReference type="NCBI Taxonomy" id="1211777"/>
    <lineage>
        <taxon>Bacteria</taxon>
        <taxon>Pseudomonadati</taxon>
        <taxon>Pseudomonadota</taxon>
        <taxon>Alphaproteobacteria</taxon>
        <taxon>Hyphomicrobiales</taxon>
        <taxon>Rhizobiaceae</taxon>
        <taxon>Rhizobium/Agrobacterium group</taxon>
        <taxon>Rhizobium</taxon>
    </lineage>
</organism>
<dbReference type="eggNOG" id="ENOG503025H">
    <property type="taxonomic scope" value="Bacteria"/>
</dbReference>
<dbReference type="Proteomes" id="UP000009319">
    <property type="component" value="Unassembled WGS sequence"/>
</dbReference>
<reference evidence="1 2" key="1">
    <citation type="journal article" date="2013" name="Genome Announc.">
        <title>Draft Genome Sequence of Rhizobium mesoamericanum STM3625, a Nitrogen-Fixing Symbiont of Mimosa pudica Isolated in French Guiana (South America).</title>
        <authorList>
            <person name="Moulin L."/>
            <person name="Mornico D."/>
            <person name="Melkonian R."/>
            <person name="Klonowska A."/>
        </authorList>
    </citation>
    <scope>NUCLEOTIDE SEQUENCE [LARGE SCALE GENOMIC DNA]</scope>
    <source>
        <strain evidence="1 2">STM3625</strain>
    </source>
</reference>
<dbReference type="EMBL" id="CANI01000035">
    <property type="protein sequence ID" value="CCM78168.1"/>
    <property type="molecule type" value="Genomic_DNA"/>
</dbReference>
<comment type="caution">
    <text evidence="1">The sequence shown here is derived from an EMBL/GenBank/DDBJ whole genome shotgun (WGS) entry which is preliminary data.</text>
</comment>
<protein>
    <submittedName>
        <fullName evidence="1">Uncharacterized protein</fullName>
    </submittedName>
</protein>
<evidence type="ECO:0000313" key="2">
    <source>
        <dbReference type="Proteomes" id="UP000009319"/>
    </source>
</evidence>
<evidence type="ECO:0000313" key="1">
    <source>
        <dbReference type="EMBL" id="CCM78168.1"/>
    </source>
</evidence>